<dbReference type="SUPFAM" id="SSF53383">
    <property type="entry name" value="PLP-dependent transferases"/>
    <property type="match status" value="1"/>
</dbReference>
<dbReference type="GO" id="GO:0006567">
    <property type="term" value="P:L-threonine catabolic process"/>
    <property type="evidence" value="ECO:0007669"/>
    <property type="project" value="TreeGrafter"/>
</dbReference>
<evidence type="ECO:0000256" key="1">
    <source>
        <dbReference type="ARBA" id="ARBA00001933"/>
    </source>
</evidence>
<keyword evidence="5 8" id="KW-0456">Lyase</keyword>
<dbReference type="FunFam" id="3.40.640.10:FF:000030">
    <property type="entry name" value="Low-specificity L-threonine aldolase"/>
    <property type="match status" value="1"/>
</dbReference>
<dbReference type="Gene3D" id="3.90.1150.10">
    <property type="entry name" value="Aspartate Aminotransferase, domain 1"/>
    <property type="match status" value="1"/>
</dbReference>
<dbReference type="RefSeq" id="WP_143234106.1">
    <property type="nucleotide sequence ID" value="NZ_VJWL01000001.1"/>
</dbReference>
<dbReference type="PANTHER" id="PTHR48097:SF9">
    <property type="entry name" value="L-THREONINE ALDOLASE"/>
    <property type="match status" value="1"/>
</dbReference>
<keyword evidence="9" id="KW-1185">Reference proteome</keyword>
<dbReference type="InterPro" id="IPR015422">
    <property type="entry name" value="PyrdxlP-dep_Trfase_small"/>
</dbReference>
<organism evidence="8 9">
    <name type="scientific">Aliidiomarina halalkaliphila</name>
    <dbReference type="NCBI Taxonomy" id="2593535"/>
    <lineage>
        <taxon>Bacteria</taxon>
        <taxon>Pseudomonadati</taxon>
        <taxon>Pseudomonadota</taxon>
        <taxon>Gammaproteobacteria</taxon>
        <taxon>Alteromonadales</taxon>
        <taxon>Idiomarinaceae</taxon>
        <taxon>Aliidiomarina</taxon>
    </lineage>
</organism>
<dbReference type="OrthoDB" id="9774495at2"/>
<dbReference type="Pfam" id="PF01212">
    <property type="entry name" value="Beta_elim_lyase"/>
    <property type="match status" value="1"/>
</dbReference>
<dbReference type="GO" id="GO:0008732">
    <property type="term" value="F:L-allo-threonine aldolase activity"/>
    <property type="evidence" value="ECO:0007669"/>
    <property type="project" value="TreeGrafter"/>
</dbReference>
<comment type="cofactor">
    <cofactor evidence="1">
        <name>pyridoxal 5'-phosphate</name>
        <dbReference type="ChEBI" id="CHEBI:597326"/>
    </cofactor>
</comment>
<dbReference type="PIRSF" id="PIRSF017617">
    <property type="entry name" value="Thr_aldolase"/>
    <property type="match status" value="1"/>
</dbReference>
<dbReference type="PANTHER" id="PTHR48097">
    <property type="entry name" value="L-THREONINE ALDOLASE-RELATED"/>
    <property type="match status" value="1"/>
</dbReference>
<dbReference type="EC" id="4.1.2.48" evidence="8"/>
<comment type="caution">
    <text evidence="8">The sequence shown here is derived from an EMBL/GenBank/DDBJ whole genome shotgun (WGS) entry which is preliminary data.</text>
</comment>
<dbReference type="InterPro" id="IPR001597">
    <property type="entry name" value="ArAA_b-elim_lyase/Thr_aldolase"/>
</dbReference>
<accession>A0A552X3R9</accession>
<comment type="subunit">
    <text evidence="3">Homotetramer.</text>
</comment>
<evidence type="ECO:0000313" key="8">
    <source>
        <dbReference type="EMBL" id="TRW49684.1"/>
    </source>
</evidence>
<dbReference type="NCBIfam" id="NF007825">
    <property type="entry name" value="PRK10534.1"/>
    <property type="match status" value="1"/>
</dbReference>
<feature type="domain" description="Aromatic amino acid beta-eliminating lyase/threonine aldolase" evidence="7">
    <location>
        <begin position="5"/>
        <end position="285"/>
    </location>
</feature>
<dbReference type="GO" id="GO:0005829">
    <property type="term" value="C:cytosol"/>
    <property type="evidence" value="ECO:0007669"/>
    <property type="project" value="TreeGrafter"/>
</dbReference>
<dbReference type="AlphaFoldDB" id="A0A552X3R9"/>
<proteinExistence type="inferred from homology"/>
<evidence type="ECO:0000259" key="7">
    <source>
        <dbReference type="Pfam" id="PF01212"/>
    </source>
</evidence>
<gene>
    <name evidence="8" type="primary">ltaE</name>
    <name evidence="8" type="ORF">FM042_02140</name>
</gene>
<dbReference type="InterPro" id="IPR015421">
    <property type="entry name" value="PyrdxlP-dep_Trfase_major"/>
</dbReference>
<evidence type="ECO:0000313" key="9">
    <source>
        <dbReference type="Proteomes" id="UP000320359"/>
    </source>
</evidence>
<evidence type="ECO:0000256" key="6">
    <source>
        <dbReference type="PIRSR" id="PIRSR017617-1"/>
    </source>
</evidence>
<name>A0A552X3R9_9GAMM</name>
<feature type="modified residue" description="N6-(pyridoxal phosphate)lysine" evidence="6">
    <location>
        <position position="199"/>
    </location>
</feature>
<dbReference type="EMBL" id="VJWL01000001">
    <property type="protein sequence ID" value="TRW49684.1"/>
    <property type="molecule type" value="Genomic_DNA"/>
</dbReference>
<dbReference type="InterPro" id="IPR015424">
    <property type="entry name" value="PyrdxlP-dep_Trfase"/>
</dbReference>
<dbReference type="Gene3D" id="3.40.640.10">
    <property type="entry name" value="Type I PLP-dependent aspartate aminotransferase-like (Major domain)"/>
    <property type="match status" value="1"/>
</dbReference>
<dbReference type="FunFam" id="3.90.1150.10:FF:000041">
    <property type="entry name" value="Low-specificity L-threonine aldolase"/>
    <property type="match status" value="1"/>
</dbReference>
<keyword evidence="4" id="KW-0663">Pyridoxal phosphate</keyword>
<dbReference type="CDD" id="cd06502">
    <property type="entry name" value="TA_like"/>
    <property type="match status" value="1"/>
</dbReference>
<comment type="similarity">
    <text evidence="2">Belongs to the threonine aldolase family.</text>
</comment>
<evidence type="ECO:0000256" key="4">
    <source>
        <dbReference type="ARBA" id="ARBA00022898"/>
    </source>
</evidence>
<dbReference type="GO" id="GO:0006545">
    <property type="term" value="P:glycine biosynthetic process"/>
    <property type="evidence" value="ECO:0007669"/>
    <property type="project" value="TreeGrafter"/>
</dbReference>
<evidence type="ECO:0000256" key="3">
    <source>
        <dbReference type="ARBA" id="ARBA00011881"/>
    </source>
</evidence>
<evidence type="ECO:0000256" key="5">
    <source>
        <dbReference type="ARBA" id="ARBA00023239"/>
    </source>
</evidence>
<dbReference type="Proteomes" id="UP000320359">
    <property type="component" value="Unassembled WGS sequence"/>
</dbReference>
<reference evidence="8 9" key="1">
    <citation type="submission" date="2019-07" db="EMBL/GenBank/DDBJ databases">
        <authorList>
            <person name="Yang M."/>
            <person name="Zhao D."/>
            <person name="Xiang H."/>
        </authorList>
    </citation>
    <scope>NUCLEOTIDE SEQUENCE [LARGE SCALE GENOMIC DNA]</scope>
    <source>
        <strain evidence="8 9">IM1326</strain>
    </source>
</reference>
<protein>
    <submittedName>
        <fullName evidence="8">Low-specificity L-threonine aldolase</fullName>
        <ecNumber evidence="8">4.1.2.48</ecNumber>
    </submittedName>
</protein>
<dbReference type="InterPro" id="IPR023603">
    <property type="entry name" value="Low_specificity_L-TA-like"/>
</dbReference>
<evidence type="ECO:0000256" key="2">
    <source>
        <dbReference type="ARBA" id="ARBA00006966"/>
    </source>
</evidence>
<dbReference type="NCBIfam" id="NF041359">
    <property type="entry name" value="GntG_guanitoxin"/>
    <property type="match status" value="1"/>
</dbReference>
<sequence length="340" mass="36607">MKRIDLRSDTVTQPTPEMRKAMAQAATGDDVYGEDPSVNALEQRVAELTGKEAGLLCASGTQSNLIALLSHCQRGDEYLVGEEYHTYRYEAGGAAVLGGIVPQTLAIDTDGTVALAALESKIKAKDPHFPRTRLIALENTHTGKVMPTGYTASVRALADRKGLQVHLDGARLFNAHIATGEAISSLCAPMDSVSICFSKGLGTPIGSVLVGSEALIAQGRRWRKMLGGGMRQAGIIAAAMDFALDHHVERLQQDHEHAQRLALGLADIEGIQVEPVQTNMVYLNFSDPNQATNVHRSLKERGILVPNAARMRLVTHLDVSAGDVEQVVASFRELLVSKRT</sequence>